<evidence type="ECO:0000313" key="4">
    <source>
        <dbReference type="Proteomes" id="UP000247078"/>
    </source>
</evidence>
<feature type="chain" id="PRO_5039070577" evidence="2">
    <location>
        <begin position="29"/>
        <end position="563"/>
    </location>
</feature>
<gene>
    <name evidence="3" type="ORF">DET56_10634</name>
</gene>
<dbReference type="Proteomes" id="UP000247078">
    <property type="component" value="Unassembled WGS sequence"/>
</dbReference>
<name>A0A855Y600_9BACL</name>
<sequence>MRAKSTKKRWLPLLATTTCLAVILSACGGGNSGGENAGSSTPAVENEYKEKYDPAVTITTAWGIDPELKFKNGESMENNVATKWAKDKFGIEIKSLWSVTDTNSAFATKLRLAMSSGQEMPDVVTIGQPDNLVAQDLIDSGMYQEVGPLFDKYASDTWKKAMEQDPNVWNQYSRDGKKMGIPVLDYAYNNDYLLWIRQDWLDKLNLEAPKTIDELETVMEAFKNKNPDGLAPDKVTPLSIGFKTSMNTWMGDPSWIFGAYGTLPQQWNLGADGKLEYGSINSGMKQGLTKLSEWLKKGYIPQEAALWDENKTAEPAVAGTAGIIPGPYWMSGWPLIDTVKNVPSAVWKPIAIPAGPDGKAMRHGTQFVNGVTLIKKDMEHPEAFFTYQNYLFDNYADPAKGSPYDNGLFEGYDYQLDANGKQVKPADMDGGYVNVVRYLLVRDGARIPDAQMKALMNLADGKEPETKLEKDVAVNYGPETPAAAKELLDQKDISFKNMFTGPTTSTMKSKLDYLNKIENQTFNEIIYGKNPVDAFDTFVQTWKSGGGDQITEEVNEWYDSVKK</sequence>
<dbReference type="Gene3D" id="3.40.190.10">
    <property type="entry name" value="Periplasmic binding protein-like II"/>
    <property type="match status" value="3"/>
</dbReference>
<dbReference type="PANTHER" id="PTHR43649:SF33">
    <property type="entry name" value="POLYGALACTURONAN_RHAMNOGALACTURONAN-BINDING PROTEIN YTCQ"/>
    <property type="match status" value="1"/>
</dbReference>
<reference evidence="3 4" key="1">
    <citation type="submission" date="2018-05" db="EMBL/GenBank/DDBJ databases">
        <title>Freshwater and sediment microbial communities from various areas in North America, analyzing microbe dynamics in response to fracking.</title>
        <authorList>
            <person name="Lamendella R."/>
        </authorList>
    </citation>
    <scope>NUCLEOTIDE SEQUENCE [LARGE SCALE GENOMIC DNA]</scope>
    <source>
        <strain evidence="3 4">DB-3</strain>
    </source>
</reference>
<evidence type="ECO:0000256" key="2">
    <source>
        <dbReference type="SAM" id="SignalP"/>
    </source>
</evidence>
<dbReference type="SUPFAM" id="SSF53850">
    <property type="entry name" value="Periplasmic binding protein-like II"/>
    <property type="match status" value="1"/>
</dbReference>
<feature type="signal peptide" evidence="2">
    <location>
        <begin position="1"/>
        <end position="28"/>
    </location>
</feature>
<proteinExistence type="predicted"/>
<dbReference type="EMBL" id="QGTZ01000006">
    <property type="protein sequence ID" value="PWW39650.1"/>
    <property type="molecule type" value="Genomic_DNA"/>
</dbReference>
<organism evidence="3 4">
    <name type="scientific">Paenibacillus pabuli</name>
    <dbReference type="NCBI Taxonomy" id="1472"/>
    <lineage>
        <taxon>Bacteria</taxon>
        <taxon>Bacillati</taxon>
        <taxon>Bacillota</taxon>
        <taxon>Bacilli</taxon>
        <taxon>Bacillales</taxon>
        <taxon>Paenibacillaceae</taxon>
        <taxon>Paenibacillus</taxon>
    </lineage>
</organism>
<evidence type="ECO:0000313" key="3">
    <source>
        <dbReference type="EMBL" id="PWW39650.1"/>
    </source>
</evidence>
<dbReference type="InterPro" id="IPR050490">
    <property type="entry name" value="Bact_solute-bd_prot1"/>
</dbReference>
<dbReference type="RefSeq" id="WP_109999749.1">
    <property type="nucleotide sequence ID" value="NZ_QGTZ01000006.1"/>
</dbReference>
<evidence type="ECO:0000256" key="1">
    <source>
        <dbReference type="ARBA" id="ARBA00022729"/>
    </source>
</evidence>
<comment type="caution">
    <text evidence="3">The sequence shown here is derived from an EMBL/GenBank/DDBJ whole genome shotgun (WGS) entry which is preliminary data.</text>
</comment>
<protein>
    <submittedName>
        <fullName evidence="3">Carbohydrate ABC transporter substrate-binding protein (CUT1 family)</fullName>
    </submittedName>
</protein>
<dbReference type="AlphaFoldDB" id="A0A855Y600"/>
<accession>A0A855Y600</accession>
<dbReference type="PROSITE" id="PS51257">
    <property type="entry name" value="PROKAR_LIPOPROTEIN"/>
    <property type="match status" value="1"/>
</dbReference>
<dbReference type="PANTHER" id="PTHR43649">
    <property type="entry name" value="ARABINOSE-BINDING PROTEIN-RELATED"/>
    <property type="match status" value="1"/>
</dbReference>
<keyword evidence="1 2" id="KW-0732">Signal</keyword>